<comment type="caution">
    <text evidence="1">The sequence shown here is derived from an EMBL/GenBank/DDBJ whole genome shotgun (WGS) entry which is preliminary data.</text>
</comment>
<protein>
    <submittedName>
        <fullName evidence="1">Uncharacterized protein</fullName>
    </submittedName>
</protein>
<gene>
    <name evidence="1" type="ORF">AEth_01540</name>
</gene>
<reference evidence="2" key="1">
    <citation type="submission" date="2019-01" db="EMBL/GenBank/DDBJ databases">
        <title>Anaerobic oxidation of ethane by archaea from a marine hydrocarbon seep.</title>
        <authorList>
            <person name="Musat F."/>
        </authorList>
    </citation>
    <scope>NUCLEOTIDE SEQUENCE [LARGE SCALE GENOMIC DNA]</scope>
</reference>
<evidence type="ECO:0000313" key="1">
    <source>
        <dbReference type="EMBL" id="RZB28936.1"/>
    </source>
</evidence>
<dbReference type="EMBL" id="RPGO01000033">
    <property type="protein sequence ID" value="RZB28936.1"/>
    <property type="molecule type" value="Genomic_DNA"/>
</dbReference>
<evidence type="ECO:0000313" key="2">
    <source>
        <dbReference type="Proteomes" id="UP000291831"/>
    </source>
</evidence>
<dbReference type="AlphaFoldDB" id="A0A8B3RZ73"/>
<proteinExistence type="predicted"/>
<organism evidence="1 2">
    <name type="scientific">Candidatus Argoarchaeum ethanivorans</name>
    <dbReference type="NCBI Taxonomy" id="2608793"/>
    <lineage>
        <taxon>Archaea</taxon>
        <taxon>Methanobacteriati</taxon>
        <taxon>Methanobacteriota</taxon>
        <taxon>Stenosarchaea group</taxon>
        <taxon>Methanomicrobia</taxon>
        <taxon>Methanosarcinales</taxon>
        <taxon>Methanosarcinales incertae sedis</taxon>
        <taxon>GOM Arc I cluster</taxon>
        <taxon>Candidatus Argoarchaeum</taxon>
    </lineage>
</organism>
<dbReference type="Proteomes" id="UP000291831">
    <property type="component" value="Unassembled WGS sequence"/>
</dbReference>
<sequence>MLKMLPEISGELIAQESKRLEEVKQLSTLENTDMFEYLKSMFLFSISDYREAVIASKSGDEFLEKLSEYVKDKFWKLEIRNMGDVMVDLNLSREILGLNPIE</sequence>
<accession>A0A8B3RZ73</accession>
<name>A0A8B3RZ73_9EURY</name>